<dbReference type="GO" id="GO:0032981">
    <property type="term" value="P:mitochondrial respiratory chain complex I assembly"/>
    <property type="evidence" value="ECO:0007669"/>
    <property type="project" value="InterPro"/>
</dbReference>
<dbReference type="PANTHER" id="PTHR21192:SF2">
    <property type="entry name" value="NADH DEHYDROGENASE [UBIQUINONE] 1 ALPHA SUBCOMPLEX ASSEMBLY FACTOR 3"/>
    <property type="match status" value="1"/>
</dbReference>
<dbReference type="EMBL" id="JARQZJ010000010">
    <property type="protein sequence ID" value="KAK9872290.1"/>
    <property type="molecule type" value="Genomic_DNA"/>
</dbReference>
<sequence length="195" mass="21974">MYSNPLLKVAKKAVINPVSSILKRTIYRSTIRKCYDGGQERTTATILNKEEDLGLMIDGYSEVGFRLNNNVTVLGSMLIFPRSVLSWTVDDIKDVSDESLALLTIIEPKIDIIVIGTGDKMDNVSYSHHIFHFLRKCNLSVEILPTAQACPTFNFLNSEGRFVVGAMIPPKTILASDDDILRMKLRYQNLYELND</sequence>
<dbReference type="GO" id="GO:0005743">
    <property type="term" value="C:mitochondrial inner membrane"/>
    <property type="evidence" value="ECO:0007669"/>
    <property type="project" value="TreeGrafter"/>
</dbReference>
<gene>
    <name evidence="5" type="ORF">WA026_017092</name>
</gene>
<evidence type="ECO:0000256" key="2">
    <source>
        <dbReference type="ARBA" id="ARBA00021776"/>
    </source>
</evidence>
<dbReference type="InterPro" id="IPR034095">
    <property type="entry name" value="NDUF3"/>
</dbReference>
<organism evidence="5 6">
    <name type="scientific">Henosepilachna vigintioctopunctata</name>
    <dbReference type="NCBI Taxonomy" id="420089"/>
    <lineage>
        <taxon>Eukaryota</taxon>
        <taxon>Metazoa</taxon>
        <taxon>Ecdysozoa</taxon>
        <taxon>Arthropoda</taxon>
        <taxon>Hexapoda</taxon>
        <taxon>Insecta</taxon>
        <taxon>Pterygota</taxon>
        <taxon>Neoptera</taxon>
        <taxon>Endopterygota</taxon>
        <taxon>Coleoptera</taxon>
        <taxon>Polyphaga</taxon>
        <taxon>Cucujiformia</taxon>
        <taxon>Coccinelloidea</taxon>
        <taxon>Coccinellidae</taxon>
        <taxon>Epilachninae</taxon>
        <taxon>Epilachnini</taxon>
        <taxon>Henosepilachna</taxon>
    </lineage>
</organism>
<comment type="subcellular location">
    <subcellularLocation>
        <location evidence="1">Mitochondrion</location>
    </subcellularLocation>
</comment>
<proteinExistence type="inferred from homology"/>
<dbReference type="Proteomes" id="UP001431783">
    <property type="component" value="Unassembled WGS sequence"/>
</dbReference>
<dbReference type="Pfam" id="PF04430">
    <property type="entry name" value="DUF498"/>
    <property type="match status" value="1"/>
</dbReference>
<keyword evidence="3" id="KW-0496">Mitochondrion</keyword>
<evidence type="ECO:0000256" key="4">
    <source>
        <dbReference type="ARBA" id="ARBA00049984"/>
    </source>
</evidence>
<evidence type="ECO:0000313" key="6">
    <source>
        <dbReference type="Proteomes" id="UP001431783"/>
    </source>
</evidence>
<dbReference type="InterPro" id="IPR036748">
    <property type="entry name" value="MTH938-like_sf"/>
</dbReference>
<keyword evidence="6" id="KW-1185">Reference proteome</keyword>
<dbReference type="InterPro" id="IPR007523">
    <property type="entry name" value="NDUFAF3/AAMDC"/>
</dbReference>
<dbReference type="CDD" id="cd05125">
    <property type="entry name" value="Mth938_2P1-like"/>
    <property type="match status" value="1"/>
</dbReference>
<comment type="similarity">
    <text evidence="4">Belongs to the NDUFAF3 family.</text>
</comment>
<accession>A0AAW1TPN1</accession>
<evidence type="ECO:0000256" key="3">
    <source>
        <dbReference type="ARBA" id="ARBA00023128"/>
    </source>
</evidence>
<dbReference type="SUPFAM" id="SSF64076">
    <property type="entry name" value="MTH938-like"/>
    <property type="match status" value="1"/>
</dbReference>
<dbReference type="PANTHER" id="PTHR21192">
    <property type="entry name" value="NUCLEAR PROTEIN E3-3"/>
    <property type="match status" value="1"/>
</dbReference>
<protein>
    <recommendedName>
        <fullName evidence="2">NADH dehydrogenase [ubiquinone] 1 alpha subcomplex assembly factor 3</fullName>
    </recommendedName>
</protein>
<name>A0AAW1TPN1_9CUCU</name>
<comment type="caution">
    <text evidence="5">The sequence shown here is derived from an EMBL/GenBank/DDBJ whole genome shotgun (WGS) entry which is preliminary data.</text>
</comment>
<dbReference type="Gene3D" id="3.40.1230.10">
    <property type="entry name" value="MTH938-like"/>
    <property type="match status" value="1"/>
</dbReference>
<evidence type="ECO:0000256" key="1">
    <source>
        <dbReference type="ARBA" id="ARBA00004173"/>
    </source>
</evidence>
<reference evidence="5 6" key="1">
    <citation type="submission" date="2023-03" db="EMBL/GenBank/DDBJ databases">
        <title>Genome insight into feeding habits of ladybird beetles.</title>
        <authorList>
            <person name="Li H.-S."/>
            <person name="Huang Y.-H."/>
            <person name="Pang H."/>
        </authorList>
    </citation>
    <scope>NUCLEOTIDE SEQUENCE [LARGE SCALE GENOMIC DNA]</scope>
    <source>
        <strain evidence="5">SYSU_2023b</strain>
        <tissue evidence="5">Whole body</tissue>
    </source>
</reference>
<evidence type="ECO:0000313" key="5">
    <source>
        <dbReference type="EMBL" id="KAK9872290.1"/>
    </source>
</evidence>
<dbReference type="AlphaFoldDB" id="A0AAW1TPN1"/>